<dbReference type="PANTHER" id="PTHR42953">
    <property type="entry name" value="HIGH-AFFINITY ZINC UPTAKE SYSTEM PROTEIN ZNUA-RELATED"/>
    <property type="match status" value="1"/>
</dbReference>
<evidence type="ECO:0000256" key="4">
    <source>
        <dbReference type="RuleBase" id="RU003512"/>
    </source>
</evidence>
<dbReference type="Pfam" id="PF01297">
    <property type="entry name" value="ZnuA"/>
    <property type="match status" value="1"/>
</dbReference>
<keyword evidence="3" id="KW-0732">Signal</keyword>
<gene>
    <name evidence="5" type="ORF">FM037_02160</name>
</gene>
<evidence type="ECO:0000313" key="6">
    <source>
        <dbReference type="Proteomes" id="UP000315947"/>
    </source>
</evidence>
<dbReference type="InterPro" id="IPR006128">
    <property type="entry name" value="Lipoprotein_PsaA-like"/>
</dbReference>
<keyword evidence="2 4" id="KW-0813">Transport</keyword>
<sequence>MAAIVVSYSSIASAELNIFACEPEYASLAKELAPNARIYSATTAMQDPHQVQARPSLIAKMRQADIAVCAGADLEVGWLPMLQMKSSNAKVRSTDQGLFYAAEQVETIDQLKSVDRSMGDVHAKGNPHLHFSPERMLKVAQALTVKLTAVDPDSKADYESALADFSLRWTAAIPVWEKKAAPLRGKKVIAYHSSFKYLFNWVGIEQVADLEPKPGLPPSSSHLASLLTRTEAGDVMAIIVASYQDERGANWLGERANLPVQVLPMSVGGNDQSQDLFSLYDSVLDLLLSVKAS</sequence>
<accession>A0ABX5X573</accession>
<dbReference type="InterPro" id="IPR006127">
    <property type="entry name" value="ZnuA-like"/>
</dbReference>
<dbReference type="EMBL" id="CP041614">
    <property type="protein sequence ID" value="QDO86501.1"/>
    <property type="molecule type" value="Genomic_DNA"/>
</dbReference>
<protein>
    <submittedName>
        <fullName evidence="5">Zinc ABC transporter substrate-binding protein</fullName>
    </submittedName>
</protein>
<evidence type="ECO:0000256" key="3">
    <source>
        <dbReference type="ARBA" id="ARBA00022729"/>
    </source>
</evidence>
<comment type="similarity">
    <text evidence="1 4">Belongs to the bacterial solute-binding protein 9 family.</text>
</comment>
<dbReference type="InterPro" id="IPR050492">
    <property type="entry name" value="Bact_metal-bind_prot9"/>
</dbReference>
<keyword evidence="6" id="KW-1185">Reference proteome</keyword>
<dbReference type="Proteomes" id="UP000315947">
    <property type="component" value="Chromosome"/>
</dbReference>
<evidence type="ECO:0000256" key="1">
    <source>
        <dbReference type="ARBA" id="ARBA00011028"/>
    </source>
</evidence>
<dbReference type="PANTHER" id="PTHR42953:SF2">
    <property type="entry name" value="ADHESION PROTEIN"/>
    <property type="match status" value="1"/>
</dbReference>
<name>A0ABX5X573_9GAMM</name>
<dbReference type="PRINTS" id="PR00690">
    <property type="entry name" value="ADHESNFAMILY"/>
</dbReference>
<dbReference type="Gene3D" id="3.40.50.1980">
    <property type="entry name" value="Nitrogenase molybdenum iron protein domain"/>
    <property type="match status" value="2"/>
</dbReference>
<evidence type="ECO:0000256" key="2">
    <source>
        <dbReference type="ARBA" id="ARBA00022448"/>
    </source>
</evidence>
<reference evidence="5 6" key="1">
    <citation type="submission" date="2019-07" db="EMBL/GenBank/DDBJ databases">
        <title>Shewanella sp. YLB-06 whole genomic sequence.</title>
        <authorList>
            <person name="Yu L."/>
        </authorList>
    </citation>
    <scope>NUCLEOTIDE SEQUENCE [LARGE SCALE GENOMIC DNA]</scope>
    <source>
        <strain evidence="5 6">YLB-06</strain>
    </source>
</reference>
<proteinExistence type="inferred from homology"/>
<dbReference type="CDD" id="cd01145">
    <property type="entry name" value="TroA_c"/>
    <property type="match status" value="1"/>
</dbReference>
<organism evidence="5 6">
    <name type="scientific">Shewanella psychropiezotolerans</name>
    <dbReference type="NCBI Taxonomy" id="2593655"/>
    <lineage>
        <taxon>Bacteria</taxon>
        <taxon>Pseudomonadati</taxon>
        <taxon>Pseudomonadota</taxon>
        <taxon>Gammaproteobacteria</taxon>
        <taxon>Alteromonadales</taxon>
        <taxon>Shewanellaceae</taxon>
        <taxon>Shewanella</taxon>
    </lineage>
</organism>
<evidence type="ECO:0000313" key="5">
    <source>
        <dbReference type="EMBL" id="QDO86501.1"/>
    </source>
</evidence>
<dbReference type="SUPFAM" id="SSF53807">
    <property type="entry name" value="Helical backbone' metal receptor"/>
    <property type="match status" value="1"/>
</dbReference>